<accession>A0A6J7T3M1</accession>
<name>A0A6J7T3M1_9ZZZZ</name>
<dbReference type="EMBL" id="CAFBQF010000016">
    <property type="protein sequence ID" value="CAB5047058.1"/>
    <property type="molecule type" value="Genomic_DNA"/>
</dbReference>
<evidence type="ECO:0000313" key="1">
    <source>
        <dbReference type="EMBL" id="CAB5047058.1"/>
    </source>
</evidence>
<sequence length="53" mass="5634">MQSGNLWPSNGFHLAGCVELHGATTEWNHGAIESQVTIPQGAYVSQHGGFIVV</sequence>
<reference evidence="1" key="1">
    <citation type="submission" date="2020-05" db="EMBL/GenBank/DDBJ databases">
        <authorList>
            <person name="Chiriac C."/>
            <person name="Salcher M."/>
            <person name="Ghai R."/>
            <person name="Kavagutti S V."/>
        </authorList>
    </citation>
    <scope>NUCLEOTIDE SEQUENCE</scope>
</reference>
<protein>
    <submittedName>
        <fullName evidence="1">Unannotated protein</fullName>
    </submittedName>
</protein>
<organism evidence="1">
    <name type="scientific">freshwater metagenome</name>
    <dbReference type="NCBI Taxonomy" id="449393"/>
    <lineage>
        <taxon>unclassified sequences</taxon>
        <taxon>metagenomes</taxon>
        <taxon>ecological metagenomes</taxon>
    </lineage>
</organism>
<dbReference type="AlphaFoldDB" id="A0A6J7T3M1"/>
<proteinExistence type="predicted"/>
<gene>
    <name evidence="1" type="ORF">UFOPK4295_00476</name>
</gene>